<proteinExistence type="predicted"/>
<name>A0A3N4LFD7_9PEZI</name>
<dbReference type="OrthoDB" id="5500492at2759"/>
<organism evidence="1 2">
    <name type="scientific">Terfezia boudieri ATCC MYA-4762</name>
    <dbReference type="NCBI Taxonomy" id="1051890"/>
    <lineage>
        <taxon>Eukaryota</taxon>
        <taxon>Fungi</taxon>
        <taxon>Dikarya</taxon>
        <taxon>Ascomycota</taxon>
        <taxon>Pezizomycotina</taxon>
        <taxon>Pezizomycetes</taxon>
        <taxon>Pezizales</taxon>
        <taxon>Pezizaceae</taxon>
        <taxon>Terfezia</taxon>
    </lineage>
</organism>
<sequence>MLTTRTSNIDRTRDTALHPMLTTRTSNIDRTRDTAIHPMLTTLPYLHHLDSAIPAALRECHASGVETVPCLRCQECHASAVETVPRLCRRDSAMPLPIACLHCLACRTSTAQPPMPLLSTHAMPPLSSMACLSYPAWHTSAAPPAVNPSTLLYLRTRLV</sequence>
<dbReference type="EMBL" id="ML121572">
    <property type="protein sequence ID" value="RPB20418.1"/>
    <property type="molecule type" value="Genomic_DNA"/>
</dbReference>
<gene>
    <name evidence="1" type="ORF">L211DRAFT_841751</name>
</gene>
<dbReference type="InParanoid" id="A0A3N4LFD7"/>
<dbReference type="AlphaFoldDB" id="A0A3N4LFD7"/>
<evidence type="ECO:0000313" key="1">
    <source>
        <dbReference type="EMBL" id="RPB20418.1"/>
    </source>
</evidence>
<dbReference type="Proteomes" id="UP000267821">
    <property type="component" value="Unassembled WGS sequence"/>
</dbReference>
<reference evidence="1 2" key="1">
    <citation type="journal article" date="2018" name="Nat. Ecol. Evol.">
        <title>Pezizomycetes genomes reveal the molecular basis of ectomycorrhizal truffle lifestyle.</title>
        <authorList>
            <person name="Murat C."/>
            <person name="Payen T."/>
            <person name="Noel B."/>
            <person name="Kuo A."/>
            <person name="Morin E."/>
            <person name="Chen J."/>
            <person name="Kohler A."/>
            <person name="Krizsan K."/>
            <person name="Balestrini R."/>
            <person name="Da Silva C."/>
            <person name="Montanini B."/>
            <person name="Hainaut M."/>
            <person name="Levati E."/>
            <person name="Barry K.W."/>
            <person name="Belfiori B."/>
            <person name="Cichocki N."/>
            <person name="Clum A."/>
            <person name="Dockter R.B."/>
            <person name="Fauchery L."/>
            <person name="Guy J."/>
            <person name="Iotti M."/>
            <person name="Le Tacon F."/>
            <person name="Lindquist E.A."/>
            <person name="Lipzen A."/>
            <person name="Malagnac F."/>
            <person name="Mello A."/>
            <person name="Molinier V."/>
            <person name="Miyauchi S."/>
            <person name="Poulain J."/>
            <person name="Riccioni C."/>
            <person name="Rubini A."/>
            <person name="Sitrit Y."/>
            <person name="Splivallo R."/>
            <person name="Traeger S."/>
            <person name="Wang M."/>
            <person name="Zifcakova L."/>
            <person name="Wipf D."/>
            <person name="Zambonelli A."/>
            <person name="Paolocci F."/>
            <person name="Nowrousian M."/>
            <person name="Ottonello S."/>
            <person name="Baldrian P."/>
            <person name="Spatafora J.W."/>
            <person name="Henrissat B."/>
            <person name="Nagy L.G."/>
            <person name="Aury J.M."/>
            <person name="Wincker P."/>
            <person name="Grigoriev I.V."/>
            <person name="Bonfante P."/>
            <person name="Martin F.M."/>
        </authorList>
    </citation>
    <scope>NUCLEOTIDE SEQUENCE [LARGE SCALE GENOMIC DNA]</scope>
    <source>
        <strain evidence="1 2">ATCC MYA-4762</strain>
    </source>
</reference>
<evidence type="ECO:0000313" key="2">
    <source>
        <dbReference type="Proteomes" id="UP000267821"/>
    </source>
</evidence>
<accession>A0A3N4LFD7</accession>
<protein>
    <submittedName>
        <fullName evidence="1">Uncharacterized protein</fullName>
    </submittedName>
</protein>
<keyword evidence="2" id="KW-1185">Reference proteome</keyword>